<evidence type="ECO:0000256" key="15">
    <source>
        <dbReference type="HAMAP-Rule" id="MF_00688"/>
    </source>
</evidence>
<sequence>MYVVEQKLEFPPVSEANSEGLLAVGGDLSVARLVLAYSNGIFPWFNDDALILWWSPAKRMVLKPSEVKISKSMRKVLRTGNFRLTKNTCFAEVMKNCSKIERKDQDGTWITHRMQKAYSTLHEQGWATSYEVWNGDNLVGGLYGIDLGHVFCGESMFSKESNASKYAFIKMALELEEKGYELIDCQMYTEHLASLGAKELPRKEFIKILKRKNKAGQ</sequence>
<dbReference type="SUPFAM" id="SSF55729">
    <property type="entry name" value="Acyl-CoA N-acyltransferases (Nat)"/>
    <property type="match status" value="1"/>
</dbReference>
<evidence type="ECO:0000256" key="6">
    <source>
        <dbReference type="ARBA" id="ARBA00050652"/>
    </source>
</evidence>
<dbReference type="NCBIfam" id="TIGR00667">
    <property type="entry name" value="aat"/>
    <property type="match status" value="1"/>
</dbReference>
<comment type="function">
    <text evidence="8 15">Functions in the N-end rule pathway of protein degradation where it conjugates Leu, Phe and, less efficiently, Met from aminoacyl-tRNAs to the N-termini of proteins containing an N-terminal arginine or lysine.</text>
</comment>
<dbReference type="Pfam" id="PF03588">
    <property type="entry name" value="Leu_Phe_trans"/>
    <property type="match status" value="1"/>
</dbReference>
<evidence type="ECO:0000313" key="16">
    <source>
        <dbReference type="EMBL" id="AYN69428.1"/>
    </source>
</evidence>
<dbReference type="InterPro" id="IPR042203">
    <property type="entry name" value="Leu/Phe-tRNA_Trfase_C"/>
</dbReference>
<evidence type="ECO:0000256" key="13">
    <source>
        <dbReference type="ARBA" id="ARBA00077165"/>
    </source>
</evidence>
<dbReference type="KEGG" id="emar:D1013_19585"/>
<evidence type="ECO:0000256" key="14">
    <source>
        <dbReference type="ARBA" id="ARBA00083640"/>
    </source>
</evidence>
<dbReference type="GO" id="GO:0005737">
    <property type="term" value="C:cytoplasm"/>
    <property type="evidence" value="ECO:0007669"/>
    <property type="project" value="UniProtKB-SubCell"/>
</dbReference>
<dbReference type="EMBL" id="CP032050">
    <property type="protein sequence ID" value="AYN69428.1"/>
    <property type="molecule type" value="Genomic_DNA"/>
</dbReference>
<gene>
    <name evidence="15" type="primary">aat</name>
    <name evidence="16" type="ORF">D1013_19585</name>
</gene>
<comment type="catalytic activity">
    <reaction evidence="7 15">
        <text>N-terminal L-lysyl-[protein] + L-leucyl-tRNA(Leu) = N-terminal L-leucyl-L-lysyl-[protein] + tRNA(Leu) + H(+)</text>
        <dbReference type="Rhea" id="RHEA:12340"/>
        <dbReference type="Rhea" id="RHEA-COMP:9613"/>
        <dbReference type="Rhea" id="RHEA-COMP:9622"/>
        <dbReference type="Rhea" id="RHEA-COMP:12670"/>
        <dbReference type="Rhea" id="RHEA-COMP:12671"/>
        <dbReference type="ChEBI" id="CHEBI:15378"/>
        <dbReference type="ChEBI" id="CHEBI:65249"/>
        <dbReference type="ChEBI" id="CHEBI:78442"/>
        <dbReference type="ChEBI" id="CHEBI:78494"/>
        <dbReference type="ChEBI" id="CHEBI:133043"/>
        <dbReference type="EC" id="2.3.2.6"/>
    </reaction>
</comment>
<dbReference type="GO" id="GO:0030163">
    <property type="term" value="P:protein catabolic process"/>
    <property type="evidence" value="ECO:0007669"/>
    <property type="project" value="UniProtKB-UniRule"/>
</dbReference>
<dbReference type="Gene3D" id="3.40.630.70">
    <property type="entry name" value="Leucyl/phenylalanyl-tRNA-protein transferase, C-terminal domain"/>
    <property type="match status" value="1"/>
</dbReference>
<dbReference type="OrthoDB" id="9790282at2"/>
<keyword evidence="3 15" id="KW-0808">Transferase</keyword>
<dbReference type="Gene3D" id="3.30.70.3550">
    <property type="entry name" value="Leucyl/phenylalanyl-tRNA-protein transferase, N-terminal domain"/>
    <property type="match status" value="1"/>
</dbReference>
<dbReference type="GO" id="GO:0008914">
    <property type="term" value="F:leucyl-tRNA--protein transferase activity"/>
    <property type="evidence" value="ECO:0007669"/>
    <property type="project" value="UniProtKB-UniRule"/>
</dbReference>
<organism evidence="16 17">
    <name type="scientific">Euzebyella marina</name>
    <dbReference type="NCBI Taxonomy" id="1761453"/>
    <lineage>
        <taxon>Bacteria</taxon>
        <taxon>Pseudomonadati</taxon>
        <taxon>Bacteroidota</taxon>
        <taxon>Flavobacteriia</taxon>
        <taxon>Flavobacteriales</taxon>
        <taxon>Flavobacteriaceae</taxon>
        <taxon>Euzebyella</taxon>
    </lineage>
</organism>
<protein>
    <recommendedName>
        <fullName evidence="11 15">Leucyl/phenylalanyl-tRNA--protein transferase</fullName>
        <ecNumber evidence="10 15">2.3.2.6</ecNumber>
    </recommendedName>
    <alternativeName>
        <fullName evidence="12 15">L/F-transferase</fullName>
    </alternativeName>
    <alternativeName>
        <fullName evidence="13 15">Leucyltransferase</fullName>
    </alternativeName>
    <alternativeName>
        <fullName evidence="14 15">Phenyalanyltransferase</fullName>
    </alternativeName>
</protein>
<evidence type="ECO:0000256" key="12">
    <source>
        <dbReference type="ARBA" id="ARBA00077136"/>
    </source>
</evidence>
<evidence type="ECO:0000256" key="11">
    <source>
        <dbReference type="ARBA" id="ARBA00074372"/>
    </source>
</evidence>
<keyword evidence="4 15" id="KW-0012">Acyltransferase</keyword>
<dbReference type="FunFam" id="3.30.70.3550:FF:000001">
    <property type="entry name" value="Leucyl/phenylalanyl-tRNA--protein transferase"/>
    <property type="match status" value="1"/>
</dbReference>
<evidence type="ECO:0000256" key="1">
    <source>
        <dbReference type="ARBA" id="ARBA00004496"/>
    </source>
</evidence>
<comment type="similarity">
    <text evidence="9 15">Belongs to the L/F-transferase family.</text>
</comment>
<evidence type="ECO:0000256" key="3">
    <source>
        <dbReference type="ARBA" id="ARBA00022679"/>
    </source>
</evidence>
<comment type="subcellular location">
    <subcellularLocation>
        <location evidence="1 15">Cytoplasm</location>
    </subcellularLocation>
</comment>
<dbReference type="AlphaFoldDB" id="A0A3G2LB03"/>
<name>A0A3G2LB03_9FLAO</name>
<proteinExistence type="inferred from homology"/>
<dbReference type="InterPro" id="IPR016181">
    <property type="entry name" value="Acyl_CoA_acyltransferase"/>
</dbReference>
<comment type="catalytic activity">
    <reaction evidence="6 15">
        <text>N-terminal L-arginyl-[protein] + L-leucyl-tRNA(Leu) = N-terminal L-leucyl-L-arginyl-[protein] + tRNA(Leu) + H(+)</text>
        <dbReference type="Rhea" id="RHEA:50416"/>
        <dbReference type="Rhea" id="RHEA-COMP:9613"/>
        <dbReference type="Rhea" id="RHEA-COMP:9622"/>
        <dbReference type="Rhea" id="RHEA-COMP:12672"/>
        <dbReference type="Rhea" id="RHEA-COMP:12673"/>
        <dbReference type="ChEBI" id="CHEBI:15378"/>
        <dbReference type="ChEBI" id="CHEBI:64719"/>
        <dbReference type="ChEBI" id="CHEBI:78442"/>
        <dbReference type="ChEBI" id="CHEBI:78494"/>
        <dbReference type="ChEBI" id="CHEBI:133044"/>
        <dbReference type="EC" id="2.3.2.6"/>
    </reaction>
</comment>
<accession>A0A3G2LB03</accession>
<evidence type="ECO:0000256" key="9">
    <source>
        <dbReference type="ARBA" id="ARBA00061535"/>
    </source>
</evidence>
<dbReference type="InterPro" id="IPR042221">
    <property type="entry name" value="Leu/Phe-tRNA_Trfase_N"/>
</dbReference>
<dbReference type="PANTHER" id="PTHR30098">
    <property type="entry name" value="LEUCYL/PHENYLALANYL-TRNA--PROTEIN TRANSFERASE"/>
    <property type="match status" value="1"/>
</dbReference>
<dbReference type="Proteomes" id="UP000276309">
    <property type="component" value="Chromosome"/>
</dbReference>
<evidence type="ECO:0000256" key="8">
    <source>
        <dbReference type="ARBA" id="ARBA00054043"/>
    </source>
</evidence>
<keyword evidence="17" id="KW-1185">Reference proteome</keyword>
<keyword evidence="2 15" id="KW-0963">Cytoplasm</keyword>
<evidence type="ECO:0000256" key="10">
    <source>
        <dbReference type="ARBA" id="ARBA00066767"/>
    </source>
</evidence>
<reference evidence="16 17" key="1">
    <citation type="submission" date="2018-08" db="EMBL/GenBank/DDBJ databases">
        <title>The reduced genetic potential of extracellular carbohydrate catabolism in Euzebyella marina RN62, a Flavobacteriia bacterium isolated from the hadal water.</title>
        <authorList>
            <person name="Xue C."/>
        </authorList>
    </citation>
    <scope>NUCLEOTIDE SEQUENCE [LARGE SCALE GENOMIC DNA]</scope>
    <source>
        <strain evidence="16 17">RN62</strain>
    </source>
</reference>
<dbReference type="HAMAP" id="MF_00688">
    <property type="entry name" value="Leu_Phe_trans"/>
    <property type="match status" value="1"/>
</dbReference>
<evidence type="ECO:0000256" key="4">
    <source>
        <dbReference type="ARBA" id="ARBA00023315"/>
    </source>
</evidence>
<dbReference type="EC" id="2.3.2.6" evidence="10 15"/>
<evidence type="ECO:0000256" key="7">
    <source>
        <dbReference type="ARBA" id="ARBA00051538"/>
    </source>
</evidence>
<dbReference type="InterPro" id="IPR004616">
    <property type="entry name" value="Leu/Phe-tRNA_Trfase"/>
</dbReference>
<evidence type="ECO:0000256" key="2">
    <source>
        <dbReference type="ARBA" id="ARBA00022490"/>
    </source>
</evidence>
<evidence type="ECO:0000256" key="5">
    <source>
        <dbReference type="ARBA" id="ARBA00050607"/>
    </source>
</evidence>
<comment type="catalytic activity">
    <reaction evidence="5 15">
        <text>L-phenylalanyl-tRNA(Phe) + an N-terminal L-alpha-aminoacyl-[protein] = an N-terminal L-phenylalanyl-L-alpha-aminoacyl-[protein] + tRNA(Phe)</text>
        <dbReference type="Rhea" id="RHEA:43632"/>
        <dbReference type="Rhea" id="RHEA-COMP:9668"/>
        <dbReference type="Rhea" id="RHEA-COMP:9699"/>
        <dbReference type="Rhea" id="RHEA-COMP:10636"/>
        <dbReference type="Rhea" id="RHEA-COMP:10637"/>
        <dbReference type="ChEBI" id="CHEBI:78442"/>
        <dbReference type="ChEBI" id="CHEBI:78531"/>
        <dbReference type="ChEBI" id="CHEBI:78597"/>
        <dbReference type="ChEBI" id="CHEBI:83561"/>
        <dbReference type="EC" id="2.3.2.6"/>
    </reaction>
</comment>
<dbReference type="PANTHER" id="PTHR30098:SF2">
    <property type="entry name" value="LEUCYL_PHENYLALANYL-TRNA--PROTEIN TRANSFERASE"/>
    <property type="match status" value="1"/>
</dbReference>
<dbReference type="RefSeq" id="WP_121850434.1">
    <property type="nucleotide sequence ID" value="NZ_CP032050.1"/>
</dbReference>
<evidence type="ECO:0000313" key="17">
    <source>
        <dbReference type="Proteomes" id="UP000276309"/>
    </source>
</evidence>